<proteinExistence type="inferred from homology"/>
<dbReference type="PANTHER" id="PTHR10954">
    <property type="entry name" value="RIBONUCLEASE H2 SUBUNIT A"/>
    <property type="match status" value="1"/>
</dbReference>
<accession>A0ABP7YJC3</accession>
<dbReference type="EC" id="3.1.26.4" evidence="6 14"/>
<evidence type="ECO:0000256" key="4">
    <source>
        <dbReference type="ARBA" id="ARBA00004496"/>
    </source>
</evidence>
<keyword evidence="9 14" id="KW-0540">Nuclease</keyword>
<keyword evidence="20" id="KW-1185">Reference proteome</keyword>
<dbReference type="InterPro" id="IPR022898">
    <property type="entry name" value="RNase_HII"/>
</dbReference>
<dbReference type="Pfam" id="PF01351">
    <property type="entry name" value="RNase_HII"/>
    <property type="match status" value="1"/>
</dbReference>
<dbReference type="EMBL" id="BAABDO010000022">
    <property type="protein sequence ID" value="GAA4137115.1"/>
    <property type="molecule type" value="Genomic_DNA"/>
</dbReference>
<feature type="binding site" evidence="14 15">
    <location>
        <position position="243"/>
    </location>
    <ligand>
        <name>a divalent metal cation</name>
        <dbReference type="ChEBI" id="CHEBI:60240"/>
    </ligand>
</feature>
<comment type="subcellular location">
    <subcellularLocation>
        <location evidence="4 14">Cytoplasm</location>
    </subcellularLocation>
</comment>
<evidence type="ECO:0000256" key="3">
    <source>
        <dbReference type="ARBA" id="ARBA00004065"/>
    </source>
</evidence>
<evidence type="ECO:0000256" key="9">
    <source>
        <dbReference type="ARBA" id="ARBA00022722"/>
    </source>
</evidence>
<dbReference type="SUPFAM" id="SSF54211">
    <property type="entry name" value="Ribosomal protein S5 domain 2-like"/>
    <property type="match status" value="1"/>
</dbReference>
<sequence>MTLARTRSVSLVGVDGFVIDVEAAITSGVPGLHLVGLPDAALNEARDRVRAAIFNSGEDWPDRHVTVSLQALSTSSTDATDVPPGRGGDVRRDLWGANSHSGRSGGCGRRTLRTMRGRPLRYTPRRDAGLYGYERALEHAGFSPVAGVDEAGRGACAGPLVVGAVILPGGRRGRIEGLTDSKLLTPARREELYAEIVERAVAWSALVIPCHDVDRLGLHQCNVTGMRRALAALERRPAYVLSDGFAVPGLDVPGLAVIKGDRVAACVAAASIVAKVTRDRIMVDLHERYPQYGFDVHKGYVTRDHSAALARYGPCPEHRFSFVNVGRAVRNNGGEAVGEAGYGPVGEIPGEGRTEGARA</sequence>
<feature type="binding site" evidence="14 15">
    <location>
        <position position="150"/>
    </location>
    <ligand>
        <name>a divalent metal cation</name>
        <dbReference type="ChEBI" id="CHEBI:60240"/>
    </ligand>
</feature>
<keyword evidence="8 14" id="KW-0963">Cytoplasm</keyword>
<evidence type="ECO:0000256" key="12">
    <source>
        <dbReference type="ARBA" id="ARBA00022801"/>
    </source>
</evidence>
<dbReference type="Proteomes" id="UP001500266">
    <property type="component" value="Unassembled WGS sequence"/>
</dbReference>
<keyword evidence="11 14" id="KW-0255">Endonuclease</keyword>
<evidence type="ECO:0000313" key="20">
    <source>
        <dbReference type="Proteomes" id="UP001500266"/>
    </source>
</evidence>
<dbReference type="InterPro" id="IPR024567">
    <property type="entry name" value="RNase_HII/HIII_dom"/>
</dbReference>
<evidence type="ECO:0000256" key="5">
    <source>
        <dbReference type="ARBA" id="ARBA00007383"/>
    </source>
</evidence>
<comment type="catalytic activity">
    <reaction evidence="1 14 15 16">
        <text>Endonucleolytic cleavage to 5'-phosphomonoester.</text>
        <dbReference type="EC" id="3.1.26.4"/>
    </reaction>
</comment>
<comment type="cofactor">
    <cofactor evidence="14 15">
        <name>Mn(2+)</name>
        <dbReference type="ChEBI" id="CHEBI:29035"/>
    </cofactor>
    <cofactor evidence="14 15">
        <name>Mg(2+)</name>
        <dbReference type="ChEBI" id="CHEBI:18420"/>
    </cofactor>
    <text evidence="14 15">Manganese or magnesium. Binds 1 divalent metal ion per monomer in the absence of substrate. May bind a second metal ion after substrate binding.</text>
</comment>
<evidence type="ECO:0000256" key="1">
    <source>
        <dbReference type="ARBA" id="ARBA00000077"/>
    </source>
</evidence>
<dbReference type="HAMAP" id="MF_00052_B">
    <property type="entry name" value="RNase_HII_B"/>
    <property type="match status" value="1"/>
</dbReference>
<dbReference type="NCBIfam" id="NF000598">
    <property type="entry name" value="PRK00015.2-2"/>
    <property type="match status" value="1"/>
</dbReference>
<keyword evidence="13 14" id="KW-0464">Manganese</keyword>
<evidence type="ECO:0000256" key="16">
    <source>
        <dbReference type="RuleBase" id="RU003515"/>
    </source>
</evidence>
<name>A0ABP7YJC3_9ACTN</name>
<evidence type="ECO:0000256" key="11">
    <source>
        <dbReference type="ARBA" id="ARBA00022759"/>
    </source>
</evidence>
<keyword evidence="10 14" id="KW-0479">Metal-binding</keyword>
<evidence type="ECO:0000256" key="6">
    <source>
        <dbReference type="ARBA" id="ARBA00012180"/>
    </source>
</evidence>
<evidence type="ECO:0000256" key="14">
    <source>
        <dbReference type="HAMAP-Rule" id="MF_00052"/>
    </source>
</evidence>
<comment type="similarity">
    <text evidence="5 14 16">Belongs to the RNase HII family.</text>
</comment>
<comment type="function">
    <text evidence="3 14 16">Endonuclease that specifically degrades the RNA of RNA-DNA hybrids.</text>
</comment>
<feature type="domain" description="RNase H type-2" evidence="18">
    <location>
        <begin position="143"/>
        <end position="334"/>
    </location>
</feature>
<feature type="binding site" evidence="14 15">
    <location>
        <position position="149"/>
    </location>
    <ligand>
        <name>a divalent metal cation</name>
        <dbReference type="ChEBI" id="CHEBI:60240"/>
    </ligand>
</feature>
<dbReference type="CDD" id="cd07182">
    <property type="entry name" value="RNase_HII_bacteria_HII_like"/>
    <property type="match status" value="1"/>
</dbReference>
<dbReference type="Gene3D" id="3.30.420.10">
    <property type="entry name" value="Ribonuclease H-like superfamily/Ribonuclease H"/>
    <property type="match status" value="1"/>
</dbReference>
<dbReference type="PANTHER" id="PTHR10954:SF18">
    <property type="entry name" value="RIBONUCLEASE HII"/>
    <property type="match status" value="1"/>
</dbReference>
<evidence type="ECO:0000256" key="13">
    <source>
        <dbReference type="ARBA" id="ARBA00023211"/>
    </source>
</evidence>
<evidence type="ECO:0000256" key="2">
    <source>
        <dbReference type="ARBA" id="ARBA00001946"/>
    </source>
</evidence>
<comment type="cofactor">
    <cofactor evidence="2">
        <name>Mg(2+)</name>
        <dbReference type="ChEBI" id="CHEBI:18420"/>
    </cofactor>
</comment>
<reference evidence="20" key="1">
    <citation type="journal article" date="2019" name="Int. J. Syst. Evol. Microbiol.">
        <title>The Global Catalogue of Microorganisms (GCM) 10K type strain sequencing project: providing services to taxonomists for standard genome sequencing and annotation.</title>
        <authorList>
            <consortium name="The Broad Institute Genomics Platform"/>
            <consortium name="The Broad Institute Genome Sequencing Center for Infectious Disease"/>
            <person name="Wu L."/>
            <person name="Ma J."/>
        </authorList>
    </citation>
    <scope>NUCLEOTIDE SEQUENCE [LARGE SCALE GENOMIC DNA]</scope>
    <source>
        <strain evidence="20">JCM 17316</strain>
    </source>
</reference>
<evidence type="ECO:0000256" key="8">
    <source>
        <dbReference type="ARBA" id="ARBA00022490"/>
    </source>
</evidence>
<organism evidence="19 20">
    <name type="scientific">Actinomadura keratinilytica</name>
    <dbReference type="NCBI Taxonomy" id="547461"/>
    <lineage>
        <taxon>Bacteria</taxon>
        <taxon>Bacillati</taxon>
        <taxon>Actinomycetota</taxon>
        <taxon>Actinomycetes</taxon>
        <taxon>Streptosporangiales</taxon>
        <taxon>Thermomonosporaceae</taxon>
        <taxon>Actinomadura</taxon>
    </lineage>
</organism>
<evidence type="ECO:0000256" key="17">
    <source>
        <dbReference type="SAM" id="MobiDB-lite"/>
    </source>
</evidence>
<keyword evidence="12 14" id="KW-0378">Hydrolase</keyword>
<dbReference type="Pfam" id="PF13541">
    <property type="entry name" value="ChlI"/>
    <property type="match status" value="1"/>
</dbReference>
<evidence type="ECO:0000256" key="7">
    <source>
        <dbReference type="ARBA" id="ARBA00019179"/>
    </source>
</evidence>
<dbReference type="PROSITE" id="PS51975">
    <property type="entry name" value="RNASE_H_2"/>
    <property type="match status" value="1"/>
</dbReference>
<evidence type="ECO:0000256" key="15">
    <source>
        <dbReference type="PROSITE-ProRule" id="PRU01319"/>
    </source>
</evidence>
<dbReference type="NCBIfam" id="NF000595">
    <property type="entry name" value="PRK00015.1-3"/>
    <property type="match status" value="1"/>
</dbReference>
<evidence type="ECO:0000256" key="10">
    <source>
        <dbReference type="ARBA" id="ARBA00022723"/>
    </source>
</evidence>
<feature type="region of interest" description="Disordered" evidence="17">
    <location>
        <begin position="74"/>
        <end position="109"/>
    </location>
</feature>
<protein>
    <recommendedName>
        <fullName evidence="7 14">Ribonuclease HII</fullName>
        <shortName evidence="14">RNase HII</shortName>
        <ecNumber evidence="6 14">3.1.26.4</ecNumber>
    </recommendedName>
</protein>
<comment type="caution">
    <text evidence="19">The sequence shown here is derived from an EMBL/GenBank/DDBJ whole genome shotgun (WGS) entry which is preliminary data.</text>
</comment>
<dbReference type="InterPro" id="IPR012337">
    <property type="entry name" value="RNaseH-like_sf"/>
</dbReference>
<dbReference type="SUPFAM" id="SSF53098">
    <property type="entry name" value="Ribonuclease H-like"/>
    <property type="match status" value="1"/>
</dbReference>
<dbReference type="InterPro" id="IPR020568">
    <property type="entry name" value="Ribosomal_Su5_D2-typ_SF"/>
</dbReference>
<dbReference type="InterPro" id="IPR001352">
    <property type="entry name" value="RNase_HII/HIII"/>
</dbReference>
<evidence type="ECO:0000313" key="19">
    <source>
        <dbReference type="EMBL" id="GAA4137115.1"/>
    </source>
</evidence>
<gene>
    <name evidence="14" type="primary">rnhB</name>
    <name evidence="19" type="ORF">GCM10022416_21370</name>
</gene>
<dbReference type="InterPro" id="IPR036397">
    <property type="entry name" value="RNaseH_sf"/>
</dbReference>
<evidence type="ECO:0000259" key="18">
    <source>
        <dbReference type="PROSITE" id="PS51975"/>
    </source>
</evidence>